<keyword evidence="4 6" id="KW-0472">Membrane</keyword>
<comment type="subcellular location">
    <subcellularLocation>
        <location evidence="1">Membrane</location>
        <topology evidence="1">Multi-pass membrane protein</topology>
    </subcellularLocation>
</comment>
<evidence type="ECO:0000256" key="1">
    <source>
        <dbReference type="ARBA" id="ARBA00004141"/>
    </source>
</evidence>
<name>A0A2T7Q1F9_POMCA</name>
<accession>A0A2T7Q1F9</accession>
<keyword evidence="3 6" id="KW-1133">Transmembrane helix</keyword>
<feature type="transmembrane region" description="Helical" evidence="6">
    <location>
        <begin position="7"/>
        <end position="32"/>
    </location>
</feature>
<gene>
    <name evidence="7" type="ORF">C0Q70_02130</name>
</gene>
<dbReference type="InterPro" id="IPR050579">
    <property type="entry name" value="PMP-22/EMP/MP20-like"/>
</dbReference>
<comment type="caution">
    <text evidence="7">The sequence shown here is derived from an EMBL/GenBank/DDBJ whole genome shotgun (WGS) entry which is preliminary data.</text>
</comment>
<dbReference type="EMBL" id="PZQS01000001">
    <property type="protein sequence ID" value="PVD39496.1"/>
    <property type="molecule type" value="Genomic_DNA"/>
</dbReference>
<keyword evidence="8" id="KW-1185">Reference proteome</keyword>
<feature type="transmembrane region" description="Helical" evidence="6">
    <location>
        <begin position="136"/>
        <end position="164"/>
    </location>
</feature>
<dbReference type="PROSITE" id="PS51257">
    <property type="entry name" value="PROKAR_LIPOPROTEIN"/>
    <property type="match status" value="1"/>
</dbReference>
<dbReference type="Proteomes" id="UP000245119">
    <property type="component" value="Linkage Group LG1"/>
</dbReference>
<dbReference type="PANTHER" id="PTHR10671:SF108">
    <property type="entry name" value="CLAUDIN FAMILY PROTEIN-RELATED"/>
    <property type="match status" value="1"/>
</dbReference>
<sequence length="370" mass="40160">MGNRPTLYVLSALLFPLALAGFFVGFACPVWTVDNNNRNYGLWQTCEVVIQNCSYLSFYDHDFVMGTRAVEIAAAGLFFLTTLYLIIENIVSDFQGRILIARLGAGLLSILGGMAGLAGIITYAVKTNESVNNVKYGWALAINAAGSGLAIVLGVGLCLSGAFFEKGKKEKKPYSQSSDYELSAYNNPAMTFDDLTHQPPASAPGYAVYNGHVNYPGSRSSMAGGNPGYGPSMYHSPGISNGESMYNKVPQRHSYVDDGRLLPPGHVYDLSEGYRPSRSRSTSPRPPDYATPIARPAVAVSYPGYLDEPVGRTAFRGDDAGYLRNSRVVHPESRAYSNDDYYRGHALSSYPPWTVDVFSVSLPSTMNGVR</sequence>
<evidence type="ECO:0000256" key="6">
    <source>
        <dbReference type="SAM" id="Phobius"/>
    </source>
</evidence>
<evidence type="ECO:0000256" key="4">
    <source>
        <dbReference type="ARBA" id="ARBA00023136"/>
    </source>
</evidence>
<dbReference type="InterPro" id="IPR004031">
    <property type="entry name" value="PMP22/EMP/MP20/Claudin"/>
</dbReference>
<evidence type="ECO:0000313" key="8">
    <source>
        <dbReference type="Proteomes" id="UP000245119"/>
    </source>
</evidence>
<organism evidence="7 8">
    <name type="scientific">Pomacea canaliculata</name>
    <name type="common">Golden apple snail</name>
    <dbReference type="NCBI Taxonomy" id="400727"/>
    <lineage>
        <taxon>Eukaryota</taxon>
        <taxon>Metazoa</taxon>
        <taxon>Spiralia</taxon>
        <taxon>Lophotrochozoa</taxon>
        <taxon>Mollusca</taxon>
        <taxon>Gastropoda</taxon>
        <taxon>Caenogastropoda</taxon>
        <taxon>Architaenioglossa</taxon>
        <taxon>Ampullarioidea</taxon>
        <taxon>Ampullariidae</taxon>
        <taxon>Pomacea</taxon>
    </lineage>
</organism>
<dbReference type="GO" id="GO:0005886">
    <property type="term" value="C:plasma membrane"/>
    <property type="evidence" value="ECO:0007669"/>
    <property type="project" value="TreeGrafter"/>
</dbReference>
<evidence type="ECO:0008006" key="9">
    <source>
        <dbReference type="Google" id="ProtNLM"/>
    </source>
</evidence>
<dbReference type="AlphaFoldDB" id="A0A2T7Q1F9"/>
<evidence type="ECO:0000256" key="5">
    <source>
        <dbReference type="SAM" id="MobiDB-lite"/>
    </source>
</evidence>
<dbReference type="Pfam" id="PF00822">
    <property type="entry name" value="PMP22_Claudin"/>
    <property type="match status" value="1"/>
</dbReference>
<protein>
    <recommendedName>
        <fullName evidence="9">Claudin</fullName>
    </recommendedName>
</protein>
<evidence type="ECO:0000256" key="2">
    <source>
        <dbReference type="ARBA" id="ARBA00022692"/>
    </source>
</evidence>
<feature type="transmembrane region" description="Helical" evidence="6">
    <location>
        <begin position="99"/>
        <end position="124"/>
    </location>
</feature>
<reference evidence="7 8" key="1">
    <citation type="submission" date="2018-04" db="EMBL/GenBank/DDBJ databases">
        <title>The genome of golden apple snail Pomacea canaliculata provides insight into stress tolerance and invasive adaptation.</title>
        <authorList>
            <person name="Liu C."/>
            <person name="Liu B."/>
            <person name="Ren Y."/>
            <person name="Zhang Y."/>
            <person name="Wang H."/>
            <person name="Li S."/>
            <person name="Jiang F."/>
            <person name="Yin L."/>
            <person name="Zhang G."/>
            <person name="Qian W."/>
            <person name="Fan W."/>
        </authorList>
    </citation>
    <scope>NUCLEOTIDE SEQUENCE [LARGE SCALE GENOMIC DNA]</scope>
    <source>
        <strain evidence="7">SZHN2017</strain>
        <tissue evidence="7">Muscle</tissue>
    </source>
</reference>
<dbReference type="PANTHER" id="PTHR10671">
    <property type="entry name" value="EPITHELIAL MEMBRANE PROTEIN-RELATED"/>
    <property type="match status" value="1"/>
</dbReference>
<evidence type="ECO:0000313" key="7">
    <source>
        <dbReference type="EMBL" id="PVD39496.1"/>
    </source>
</evidence>
<feature type="transmembrane region" description="Helical" evidence="6">
    <location>
        <begin position="69"/>
        <end position="87"/>
    </location>
</feature>
<dbReference type="Gene3D" id="1.20.140.150">
    <property type="match status" value="1"/>
</dbReference>
<feature type="region of interest" description="Disordered" evidence="5">
    <location>
        <begin position="268"/>
        <end position="291"/>
    </location>
</feature>
<keyword evidence="2 6" id="KW-0812">Transmembrane</keyword>
<proteinExistence type="predicted"/>
<evidence type="ECO:0000256" key="3">
    <source>
        <dbReference type="ARBA" id="ARBA00022989"/>
    </source>
</evidence>